<organism evidence="3 4">
    <name type="scientific">Candidatus Fusobacterium pullicola</name>
    <dbReference type="NCBI Taxonomy" id="2838601"/>
    <lineage>
        <taxon>Bacteria</taxon>
        <taxon>Fusobacteriati</taxon>
        <taxon>Fusobacteriota</taxon>
        <taxon>Fusobacteriia</taxon>
        <taxon>Fusobacteriales</taxon>
        <taxon>Fusobacteriaceae</taxon>
        <taxon>Fusobacterium</taxon>
    </lineage>
</organism>
<keyword evidence="3" id="KW-0131">Cell cycle</keyword>
<dbReference type="PANTHER" id="PTHR47755:SF1">
    <property type="entry name" value="CELL DIVISION PROTEIN FTSX"/>
    <property type="match status" value="1"/>
</dbReference>
<sequence length="287" mass="33460">MNNINLMQMEKNTTKNKVQIKKTTFILTILSFIILNFFLAFFINVDSVKKKAEAEYFFTADFQKNVSDEKKEKLEIEILKLEGVKRVRYISKEEAFQKLQYQLDVAIPKAENPLSDSLVIFFDKPSNIEKIQVKLDNDENIKEVFVDGEYINYKERELRFYKMISVGLVVGCIAPILALIYYVFYSAVSIDYINNVGLVKDDKTNRVRAKSVNLLPFTAGSIIGTLIFFNIYIYLRHQLLLISNRYLVLSLKEIVFIQFGIIFIINLLIWLKPIKIGVFKWVEDGKQ</sequence>
<keyword evidence="1" id="KW-0812">Transmembrane</keyword>
<keyword evidence="1" id="KW-1133">Transmembrane helix</keyword>
<feature type="transmembrane region" description="Helical" evidence="1">
    <location>
        <begin position="247"/>
        <end position="271"/>
    </location>
</feature>
<name>A0A9E2KY00_9FUSO</name>
<evidence type="ECO:0000313" key="4">
    <source>
        <dbReference type="Proteomes" id="UP000724657"/>
    </source>
</evidence>
<dbReference type="Gene3D" id="3.30.70.3040">
    <property type="match status" value="1"/>
</dbReference>
<dbReference type="Pfam" id="PF18075">
    <property type="entry name" value="FtsX_ECD"/>
    <property type="match status" value="1"/>
</dbReference>
<dbReference type="GO" id="GO:0051301">
    <property type="term" value="P:cell division"/>
    <property type="evidence" value="ECO:0007669"/>
    <property type="project" value="UniProtKB-KW"/>
</dbReference>
<reference evidence="3" key="1">
    <citation type="journal article" date="2021" name="PeerJ">
        <title>Extensive microbial diversity within the chicken gut microbiome revealed by metagenomics and culture.</title>
        <authorList>
            <person name="Gilroy R."/>
            <person name="Ravi A."/>
            <person name="Getino M."/>
            <person name="Pursley I."/>
            <person name="Horton D.L."/>
            <person name="Alikhan N.F."/>
            <person name="Baker D."/>
            <person name="Gharbi K."/>
            <person name="Hall N."/>
            <person name="Watson M."/>
            <person name="Adriaenssens E.M."/>
            <person name="Foster-Nyarko E."/>
            <person name="Jarju S."/>
            <person name="Secka A."/>
            <person name="Antonio M."/>
            <person name="Oren A."/>
            <person name="Chaudhuri R.R."/>
            <person name="La Ragione R."/>
            <person name="Hildebrand F."/>
            <person name="Pallen M.J."/>
        </authorList>
    </citation>
    <scope>NUCLEOTIDE SEQUENCE</scope>
    <source>
        <strain evidence="3">A6-441</strain>
    </source>
</reference>
<comment type="caution">
    <text evidence="3">The sequence shown here is derived from an EMBL/GenBank/DDBJ whole genome shotgun (WGS) entry which is preliminary data.</text>
</comment>
<reference evidence="3" key="2">
    <citation type="submission" date="2021-04" db="EMBL/GenBank/DDBJ databases">
        <authorList>
            <person name="Gilroy R."/>
        </authorList>
    </citation>
    <scope>NUCLEOTIDE SEQUENCE</scope>
    <source>
        <strain evidence="3">A6-441</strain>
    </source>
</reference>
<feature type="transmembrane region" description="Helical" evidence="1">
    <location>
        <begin position="25"/>
        <end position="43"/>
    </location>
</feature>
<gene>
    <name evidence="3" type="ORF">IAA47_06350</name>
</gene>
<dbReference type="GO" id="GO:0016020">
    <property type="term" value="C:membrane"/>
    <property type="evidence" value="ECO:0007669"/>
    <property type="project" value="InterPro"/>
</dbReference>
<evidence type="ECO:0000259" key="2">
    <source>
        <dbReference type="Pfam" id="PF18075"/>
    </source>
</evidence>
<protein>
    <submittedName>
        <fullName evidence="3">Permease-like cell division protein FtsX</fullName>
    </submittedName>
</protein>
<dbReference type="InterPro" id="IPR004513">
    <property type="entry name" value="FtsX"/>
</dbReference>
<dbReference type="PANTHER" id="PTHR47755">
    <property type="entry name" value="CELL DIVISION PROTEIN FTSX"/>
    <property type="match status" value="1"/>
</dbReference>
<feature type="transmembrane region" description="Helical" evidence="1">
    <location>
        <begin position="214"/>
        <end position="235"/>
    </location>
</feature>
<keyword evidence="3" id="KW-0132">Cell division</keyword>
<proteinExistence type="predicted"/>
<accession>A0A9E2KY00</accession>
<evidence type="ECO:0000313" key="3">
    <source>
        <dbReference type="EMBL" id="MBU3842582.1"/>
    </source>
</evidence>
<keyword evidence="1" id="KW-0472">Membrane</keyword>
<dbReference type="AlphaFoldDB" id="A0A9E2KY00"/>
<feature type="transmembrane region" description="Helical" evidence="1">
    <location>
        <begin position="163"/>
        <end position="184"/>
    </location>
</feature>
<feature type="domain" description="FtsX extracellular" evidence="2">
    <location>
        <begin position="62"/>
        <end position="144"/>
    </location>
</feature>
<evidence type="ECO:0000256" key="1">
    <source>
        <dbReference type="SAM" id="Phobius"/>
    </source>
</evidence>
<dbReference type="InterPro" id="IPR040690">
    <property type="entry name" value="FtsX_ECD"/>
</dbReference>
<dbReference type="EMBL" id="JAHLFN010000060">
    <property type="protein sequence ID" value="MBU3842582.1"/>
    <property type="molecule type" value="Genomic_DNA"/>
</dbReference>
<dbReference type="Proteomes" id="UP000724657">
    <property type="component" value="Unassembled WGS sequence"/>
</dbReference>